<feature type="compositionally biased region" description="Basic and acidic residues" evidence="1">
    <location>
        <begin position="160"/>
        <end position="170"/>
    </location>
</feature>
<dbReference type="HOGENOM" id="CLU_624820_0_0_1"/>
<feature type="region of interest" description="Disordered" evidence="1">
    <location>
        <begin position="138"/>
        <end position="190"/>
    </location>
</feature>
<dbReference type="AlphaFoldDB" id="B7GB78"/>
<dbReference type="EMBL" id="CM000625">
    <property type="protein sequence ID" value="EEC44168.1"/>
    <property type="molecule type" value="Genomic_DNA"/>
</dbReference>
<proteinExistence type="predicted"/>
<sequence>MSAPRKEIHSKPRKNEANPWHHNTDALATLDHFGKRALEREAAVQQMFVEYVEKWSASVNAGEIPNHSRKSDTVRFLPPDFHLEDSTWVSFSNFVRAHGDGYWSAKRTRLTLIELNNHPKLRNHRGPFYFVDLSHSEPQTQSSIHPAGENQEEDSQTVSKRKEGSREFYDSKFVSNNQRSQQPKWPKQAQEVETAYSQFVESKMSTGLKQLTHSQSRNVGDPTWILPAPVPFDTVQLPQHVLYRQPTQSKKMSVGDIDSSSPPTLRLLGKHAVSPGNHDFSRRSKVLPRSMADSKNGCLDFTEFHSRNGCFLPTVPLLHHDQHLYSATRDDNERLPVLPSNTEMLVYSQLSVNMCDIETPFNETTEAETTEYTRADQIMLMAPLIPTPPKPTPPRMQRNLANHCLPRLSPFVSPFQSLENSVTSTKINDTCKGLPLQHD</sequence>
<dbReference type="GeneID" id="7198256"/>
<name>B7GB78_PHATC</name>
<feature type="region of interest" description="Disordered" evidence="1">
    <location>
        <begin position="1"/>
        <end position="22"/>
    </location>
</feature>
<reference evidence="3" key="2">
    <citation type="submission" date="2008-08" db="EMBL/GenBank/DDBJ databases">
        <authorList>
            <consortium name="Diatom Consortium"/>
            <person name="Grigoriev I."/>
            <person name="Grimwood J."/>
            <person name="Kuo A."/>
            <person name="Otillar R.P."/>
            <person name="Salamov A."/>
            <person name="Detter J.C."/>
            <person name="Lindquist E."/>
            <person name="Shapiro H."/>
            <person name="Lucas S."/>
            <person name="Glavina del Rio T."/>
            <person name="Pitluck S."/>
            <person name="Rokhsar D."/>
            <person name="Bowler C."/>
        </authorList>
    </citation>
    <scope>GENOME REANNOTATION</scope>
    <source>
        <strain evidence="3">CCAP 1055/1</strain>
    </source>
</reference>
<dbReference type="Proteomes" id="UP000000759">
    <property type="component" value="Chromosome 23"/>
</dbReference>
<organism evidence="2 3">
    <name type="scientific">Phaeodactylum tricornutum (strain CCAP 1055/1)</name>
    <dbReference type="NCBI Taxonomy" id="556484"/>
    <lineage>
        <taxon>Eukaryota</taxon>
        <taxon>Sar</taxon>
        <taxon>Stramenopiles</taxon>
        <taxon>Ochrophyta</taxon>
        <taxon>Bacillariophyta</taxon>
        <taxon>Bacillariophyceae</taxon>
        <taxon>Bacillariophycidae</taxon>
        <taxon>Naviculales</taxon>
        <taxon>Phaeodactylaceae</taxon>
        <taxon>Phaeodactylum</taxon>
    </lineage>
</organism>
<gene>
    <name evidence="2" type="ORF">PHATRDRAFT_49612</name>
</gene>
<dbReference type="KEGG" id="pti:PHATRDRAFT_49612"/>
<dbReference type="RefSeq" id="XP_002184419.1">
    <property type="nucleotide sequence ID" value="XM_002184383.1"/>
</dbReference>
<dbReference type="InParanoid" id="B7GB78"/>
<evidence type="ECO:0000256" key="1">
    <source>
        <dbReference type="SAM" id="MobiDB-lite"/>
    </source>
</evidence>
<evidence type="ECO:0000313" key="2">
    <source>
        <dbReference type="EMBL" id="EEC44168.1"/>
    </source>
</evidence>
<accession>B7GB78</accession>
<feature type="compositionally biased region" description="Polar residues" evidence="1">
    <location>
        <begin position="173"/>
        <end position="183"/>
    </location>
</feature>
<evidence type="ECO:0000313" key="3">
    <source>
        <dbReference type="Proteomes" id="UP000000759"/>
    </source>
</evidence>
<dbReference type="PaxDb" id="2850-Phatr49612"/>
<protein>
    <submittedName>
        <fullName evidence="2">Uncharacterized protein</fullName>
    </submittedName>
</protein>
<feature type="compositionally biased region" description="Basic and acidic residues" evidence="1">
    <location>
        <begin position="1"/>
        <end position="16"/>
    </location>
</feature>
<keyword evidence="3" id="KW-1185">Reference proteome</keyword>
<reference evidence="2 3" key="1">
    <citation type="journal article" date="2008" name="Nature">
        <title>The Phaeodactylum genome reveals the evolutionary history of diatom genomes.</title>
        <authorList>
            <person name="Bowler C."/>
            <person name="Allen A.E."/>
            <person name="Badger J.H."/>
            <person name="Grimwood J."/>
            <person name="Jabbari K."/>
            <person name="Kuo A."/>
            <person name="Maheswari U."/>
            <person name="Martens C."/>
            <person name="Maumus F."/>
            <person name="Otillar R.P."/>
            <person name="Rayko E."/>
            <person name="Salamov A."/>
            <person name="Vandepoele K."/>
            <person name="Beszteri B."/>
            <person name="Gruber A."/>
            <person name="Heijde M."/>
            <person name="Katinka M."/>
            <person name="Mock T."/>
            <person name="Valentin K."/>
            <person name="Verret F."/>
            <person name="Berges J.A."/>
            <person name="Brownlee C."/>
            <person name="Cadoret J.P."/>
            <person name="Chiovitti A."/>
            <person name="Choi C.J."/>
            <person name="Coesel S."/>
            <person name="De Martino A."/>
            <person name="Detter J.C."/>
            <person name="Durkin C."/>
            <person name="Falciatore A."/>
            <person name="Fournet J."/>
            <person name="Haruta M."/>
            <person name="Huysman M.J."/>
            <person name="Jenkins B.D."/>
            <person name="Jiroutova K."/>
            <person name="Jorgensen R.E."/>
            <person name="Joubert Y."/>
            <person name="Kaplan A."/>
            <person name="Kroger N."/>
            <person name="Kroth P.G."/>
            <person name="La Roche J."/>
            <person name="Lindquist E."/>
            <person name="Lommer M."/>
            <person name="Martin-Jezequel V."/>
            <person name="Lopez P.J."/>
            <person name="Lucas S."/>
            <person name="Mangogna M."/>
            <person name="McGinnis K."/>
            <person name="Medlin L.K."/>
            <person name="Montsant A."/>
            <person name="Oudot-Le Secq M.P."/>
            <person name="Napoli C."/>
            <person name="Obornik M."/>
            <person name="Parker M.S."/>
            <person name="Petit J.L."/>
            <person name="Porcel B.M."/>
            <person name="Poulsen N."/>
            <person name="Robison M."/>
            <person name="Rychlewski L."/>
            <person name="Rynearson T.A."/>
            <person name="Schmutz J."/>
            <person name="Shapiro H."/>
            <person name="Siaut M."/>
            <person name="Stanley M."/>
            <person name="Sussman M.R."/>
            <person name="Taylor A.R."/>
            <person name="Vardi A."/>
            <person name="von Dassow P."/>
            <person name="Vyverman W."/>
            <person name="Willis A."/>
            <person name="Wyrwicz L.S."/>
            <person name="Rokhsar D.S."/>
            <person name="Weissenbach J."/>
            <person name="Armbrust E.V."/>
            <person name="Green B.R."/>
            <person name="Van de Peer Y."/>
            <person name="Grigoriev I.V."/>
        </authorList>
    </citation>
    <scope>NUCLEOTIDE SEQUENCE [LARGE SCALE GENOMIC DNA]</scope>
    <source>
        <strain evidence="2 3">CCAP 1055/1</strain>
    </source>
</reference>